<feature type="chain" id="PRO_5015588237" evidence="5">
    <location>
        <begin position="27"/>
        <end position="320"/>
    </location>
</feature>
<evidence type="ECO:0000256" key="4">
    <source>
        <dbReference type="SAM" id="MobiDB-lite"/>
    </source>
</evidence>
<dbReference type="RefSeq" id="WP_181248162.1">
    <property type="nucleotide sequence ID" value="NZ_QAXS01000013.1"/>
</dbReference>
<sequence>MKKKIKILSLSLFLIILLAAPFSAVAAETTVAVTIVPQIEMVEAIAGERVEVVEMIPKGFSPSNYAPSPAEMRAFNEASLYFSMGVPADVQNILPRAEEMTGLKVVKLFEEIEAEHPHRYFGEDEEHKDEEGADHSAEVEEHSTDNEHGHSHQQGRDPHIWLSPARVESMVKIMRDQLIELLPEYKEEFMSNTESYLDKLAAADQENKELLSPYQGEVILVYHPSFGYFTEHYGLEMMAIEEDGKEPGPRHLQEIIEDSAQKGIKNVFYQAEIDSRKTRAVAEELGGEIVQLNPLAENYIQNLKEMAGKMAAELAQRDDQ</sequence>
<evidence type="ECO:0000313" key="7">
    <source>
        <dbReference type="Proteomes" id="UP000244089"/>
    </source>
</evidence>
<keyword evidence="2" id="KW-0813">Transport</keyword>
<name>A0A2T5RJM2_9FIRM</name>
<keyword evidence="3 5" id="KW-0732">Signal</keyword>
<evidence type="ECO:0000256" key="5">
    <source>
        <dbReference type="SAM" id="SignalP"/>
    </source>
</evidence>
<dbReference type="InterPro" id="IPR050492">
    <property type="entry name" value="Bact_metal-bind_prot9"/>
</dbReference>
<evidence type="ECO:0000256" key="2">
    <source>
        <dbReference type="ARBA" id="ARBA00022448"/>
    </source>
</evidence>
<dbReference type="Pfam" id="PF01297">
    <property type="entry name" value="ZnuA"/>
    <property type="match status" value="1"/>
</dbReference>
<dbReference type="AlphaFoldDB" id="A0A2T5RJM2"/>
<dbReference type="InterPro" id="IPR006127">
    <property type="entry name" value="ZnuA-like"/>
</dbReference>
<dbReference type="Proteomes" id="UP000244089">
    <property type="component" value="Unassembled WGS sequence"/>
</dbReference>
<comment type="similarity">
    <text evidence="1">Belongs to the bacterial solute-binding protein 9 family.</text>
</comment>
<dbReference type="SUPFAM" id="SSF53807">
    <property type="entry name" value="Helical backbone' metal receptor"/>
    <property type="match status" value="1"/>
</dbReference>
<dbReference type="EMBL" id="QAXS01000013">
    <property type="protein sequence ID" value="PTV98872.1"/>
    <property type="molecule type" value="Genomic_DNA"/>
</dbReference>
<evidence type="ECO:0000313" key="6">
    <source>
        <dbReference type="EMBL" id="PTV98872.1"/>
    </source>
</evidence>
<dbReference type="PANTHER" id="PTHR42953">
    <property type="entry name" value="HIGH-AFFINITY ZINC UPTAKE SYSTEM PROTEIN ZNUA-RELATED"/>
    <property type="match status" value="1"/>
</dbReference>
<organism evidence="6 7">
    <name type="scientific">Halanaerobium saccharolyticum</name>
    <dbReference type="NCBI Taxonomy" id="43595"/>
    <lineage>
        <taxon>Bacteria</taxon>
        <taxon>Bacillati</taxon>
        <taxon>Bacillota</taxon>
        <taxon>Clostridia</taxon>
        <taxon>Halanaerobiales</taxon>
        <taxon>Halanaerobiaceae</taxon>
        <taxon>Halanaerobium</taxon>
    </lineage>
</organism>
<protein>
    <submittedName>
        <fullName evidence="6">Zinc transport system substrate-binding protein</fullName>
    </submittedName>
</protein>
<comment type="caution">
    <text evidence="6">The sequence shown here is derived from an EMBL/GenBank/DDBJ whole genome shotgun (WGS) entry which is preliminary data.</text>
</comment>
<dbReference type="PANTHER" id="PTHR42953:SF3">
    <property type="entry name" value="HIGH-AFFINITY ZINC UPTAKE SYSTEM PROTEIN ZNUA"/>
    <property type="match status" value="1"/>
</dbReference>
<dbReference type="GO" id="GO:0046872">
    <property type="term" value="F:metal ion binding"/>
    <property type="evidence" value="ECO:0007669"/>
    <property type="project" value="InterPro"/>
</dbReference>
<feature type="region of interest" description="Disordered" evidence="4">
    <location>
        <begin position="119"/>
        <end position="160"/>
    </location>
</feature>
<dbReference type="GO" id="GO:0030001">
    <property type="term" value="P:metal ion transport"/>
    <property type="evidence" value="ECO:0007669"/>
    <property type="project" value="InterPro"/>
</dbReference>
<accession>A0A2T5RJM2</accession>
<feature type="compositionally biased region" description="Basic and acidic residues" evidence="4">
    <location>
        <begin position="129"/>
        <end position="159"/>
    </location>
</feature>
<dbReference type="Gene3D" id="3.40.50.1980">
    <property type="entry name" value="Nitrogenase molybdenum iron protein domain"/>
    <property type="match status" value="2"/>
</dbReference>
<gene>
    <name evidence="6" type="ORF">C8C76_1133</name>
</gene>
<evidence type="ECO:0000256" key="3">
    <source>
        <dbReference type="ARBA" id="ARBA00022729"/>
    </source>
</evidence>
<feature type="signal peptide" evidence="5">
    <location>
        <begin position="1"/>
        <end position="26"/>
    </location>
</feature>
<evidence type="ECO:0000256" key="1">
    <source>
        <dbReference type="ARBA" id="ARBA00011028"/>
    </source>
</evidence>
<reference evidence="6 7" key="1">
    <citation type="submission" date="2018-04" db="EMBL/GenBank/DDBJ databases">
        <title>Subsurface microbial communities from deep shales in Ohio and West Virginia, USA.</title>
        <authorList>
            <person name="Wrighton K."/>
        </authorList>
    </citation>
    <scope>NUCLEOTIDE SEQUENCE [LARGE SCALE GENOMIC DNA]</scope>
    <source>
        <strain evidence="6 7">WC1</strain>
    </source>
</reference>
<proteinExistence type="inferred from homology"/>